<dbReference type="AlphaFoldDB" id="A0AAD6Y5Q9"/>
<name>A0AAD6Y5Q9_9AGAR</name>
<organism evidence="1 2">
    <name type="scientific">Mycena pura</name>
    <dbReference type="NCBI Taxonomy" id="153505"/>
    <lineage>
        <taxon>Eukaryota</taxon>
        <taxon>Fungi</taxon>
        <taxon>Dikarya</taxon>
        <taxon>Basidiomycota</taxon>
        <taxon>Agaricomycotina</taxon>
        <taxon>Agaricomycetes</taxon>
        <taxon>Agaricomycetidae</taxon>
        <taxon>Agaricales</taxon>
        <taxon>Marasmiineae</taxon>
        <taxon>Mycenaceae</taxon>
        <taxon>Mycena</taxon>
    </lineage>
</organism>
<protein>
    <submittedName>
        <fullName evidence="1">Uncharacterized protein</fullName>
    </submittedName>
</protein>
<evidence type="ECO:0000313" key="1">
    <source>
        <dbReference type="EMBL" id="KAJ7198075.1"/>
    </source>
</evidence>
<reference evidence="1" key="1">
    <citation type="submission" date="2023-03" db="EMBL/GenBank/DDBJ databases">
        <title>Massive genome expansion in bonnet fungi (Mycena s.s.) driven by repeated elements and novel gene families across ecological guilds.</title>
        <authorList>
            <consortium name="Lawrence Berkeley National Laboratory"/>
            <person name="Harder C.B."/>
            <person name="Miyauchi S."/>
            <person name="Viragh M."/>
            <person name="Kuo A."/>
            <person name="Thoen E."/>
            <person name="Andreopoulos B."/>
            <person name="Lu D."/>
            <person name="Skrede I."/>
            <person name="Drula E."/>
            <person name="Henrissat B."/>
            <person name="Morin E."/>
            <person name="Kohler A."/>
            <person name="Barry K."/>
            <person name="LaButti K."/>
            <person name="Morin E."/>
            <person name="Salamov A."/>
            <person name="Lipzen A."/>
            <person name="Mereny Z."/>
            <person name="Hegedus B."/>
            <person name="Baldrian P."/>
            <person name="Stursova M."/>
            <person name="Weitz H."/>
            <person name="Taylor A."/>
            <person name="Grigoriev I.V."/>
            <person name="Nagy L.G."/>
            <person name="Martin F."/>
            <person name="Kauserud H."/>
        </authorList>
    </citation>
    <scope>NUCLEOTIDE SEQUENCE</scope>
    <source>
        <strain evidence="1">9144</strain>
    </source>
</reference>
<gene>
    <name evidence="1" type="ORF">GGX14DRAFT_402094</name>
</gene>
<comment type="caution">
    <text evidence="1">The sequence shown here is derived from an EMBL/GenBank/DDBJ whole genome shotgun (WGS) entry which is preliminary data.</text>
</comment>
<accession>A0AAD6Y5Q9</accession>
<evidence type="ECO:0000313" key="2">
    <source>
        <dbReference type="Proteomes" id="UP001219525"/>
    </source>
</evidence>
<dbReference type="EMBL" id="JARJCW010000074">
    <property type="protein sequence ID" value="KAJ7198075.1"/>
    <property type="molecule type" value="Genomic_DNA"/>
</dbReference>
<keyword evidence="2" id="KW-1185">Reference proteome</keyword>
<dbReference type="Proteomes" id="UP001219525">
    <property type="component" value="Unassembled WGS sequence"/>
</dbReference>
<proteinExistence type="predicted"/>
<sequence>MPLCTLTGASLDLPVIQWCVAVLRFPAAGYSSNRVATVHGAGMTRVTAGPHSSSPPTRLRLQLFHGESRRHLQLRLWLARRDNERLLHGYDHIQIGAASLWPPLPPALERDARADSVRPAVATSGHMCLDTPSAIGPLPNYMHPPAVSPADGCAHWEQDHQAPRLCPPPTHGVARRSPTMTSTKQLRLYSLFSLFIWLENALEIILKSLETLANSGFSSLEMAFRLYKVGGHRFIKLFKAAKDKCVVLLMQGANGTQIIVAGNSNGTDPSLD</sequence>